<dbReference type="InterPro" id="IPR050700">
    <property type="entry name" value="YIM1/Zinc_Alcohol_DH_Fams"/>
</dbReference>
<protein>
    <submittedName>
        <fullName evidence="2">NADP-dependent oxidoreductase</fullName>
    </submittedName>
</protein>
<dbReference type="EMBL" id="CP072384">
    <property type="protein sequence ID" value="QUC08988.1"/>
    <property type="molecule type" value="Genomic_DNA"/>
</dbReference>
<dbReference type="InterPro" id="IPR036291">
    <property type="entry name" value="NAD(P)-bd_dom_sf"/>
</dbReference>
<dbReference type="RefSeq" id="WP_212325817.1">
    <property type="nucleotide sequence ID" value="NZ_AP024463.1"/>
</dbReference>
<dbReference type="InterPro" id="IPR013154">
    <property type="entry name" value="ADH-like_N"/>
</dbReference>
<dbReference type="Pfam" id="PF13602">
    <property type="entry name" value="ADH_zinc_N_2"/>
    <property type="match status" value="1"/>
</dbReference>
<dbReference type="InterPro" id="IPR011032">
    <property type="entry name" value="GroES-like_sf"/>
</dbReference>
<dbReference type="Gene3D" id="3.40.50.720">
    <property type="entry name" value="NAD(P)-binding Rossmann-like Domain"/>
    <property type="match status" value="1"/>
</dbReference>
<evidence type="ECO:0000313" key="3">
    <source>
        <dbReference type="Proteomes" id="UP000678513"/>
    </source>
</evidence>
<dbReference type="SMART" id="SM00829">
    <property type="entry name" value="PKS_ER"/>
    <property type="match status" value="1"/>
</dbReference>
<dbReference type="Gene3D" id="3.90.180.10">
    <property type="entry name" value="Medium-chain alcohol dehydrogenases, catalytic domain"/>
    <property type="match status" value="1"/>
</dbReference>
<proteinExistence type="predicted"/>
<gene>
    <name evidence="2" type="ORF">J5A65_04485</name>
</gene>
<name>A0ABX7Y7Z4_9ACTN</name>
<dbReference type="CDD" id="cd05289">
    <property type="entry name" value="MDR_like_2"/>
    <property type="match status" value="1"/>
</dbReference>
<evidence type="ECO:0000259" key="1">
    <source>
        <dbReference type="SMART" id="SM00829"/>
    </source>
</evidence>
<dbReference type="Pfam" id="PF08240">
    <property type="entry name" value="ADH_N"/>
    <property type="match status" value="1"/>
</dbReference>
<keyword evidence="3" id="KW-1185">Reference proteome</keyword>
<dbReference type="PANTHER" id="PTHR11695">
    <property type="entry name" value="ALCOHOL DEHYDROGENASE RELATED"/>
    <property type="match status" value="1"/>
</dbReference>
<dbReference type="SUPFAM" id="SSF50129">
    <property type="entry name" value="GroES-like"/>
    <property type="match status" value="1"/>
</dbReference>
<reference evidence="2 3" key="1">
    <citation type="submission" date="2021-03" db="EMBL/GenBank/DDBJ databases">
        <title>Human Oral Microbial Genomes.</title>
        <authorList>
            <person name="Johnston C.D."/>
            <person name="Chen T."/>
            <person name="Dewhirst F.E."/>
        </authorList>
    </citation>
    <scope>NUCLEOTIDE SEQUENCE [LARGE SCALE GENOMIC DNA]</scope>
    <source>
        <strain evidence="2 3">DSMZ 100122</strain>
    </source>
</reference>
<accession>A0ABX7Y7Z4</accession>
<evidence type="ECO:0000313" key="2">
    <source>
        <dbReference type="EMBL" id="QUC08988.1"/>
    </source>
</evidence>
<organism evidence="2 3">
    <name type="scientific">Arachnia rubra</name>
    <dbReference type="NCBI Taxonomy" id="1547448"/>
    <lineage>
        <taxon>Bacteria</taxon>
        <taxon>Bacillati</taxon>
        <taxon>Actinomycetota</taxon>
        <taxon>Actinomycetes</taxon>
        <taxon>Propionibacteriales</taxon>
        <taxon>Propionibacteriaceae</taxon>
        <taxon>Arachnia</taxon>
    </lineage>
</organism>
<dbReference type="Proteomes" id="UP000678513">
    <property type="component" value="Chromosome"/>
</dbReference>
<dbReference type="PANTHER" id="PTHR11695:SF294">
    <property type="entry name" value="RETICULON-4-INTERACTING PROTEIN 1, MITOCHONDRIAL"/>
    <property type="match status" value="1"/>
</dbReference>
<dbReference type="SUPFAM" id="SSF51735">
    <property type="entry name" value="NAD(P)-binding Rossmann-fold domains"/>
    <property type="match status" value="1"/>
</dbReference>
<dbReference type="InterPro" id="IPR020843">
    <property type="entry name" value="ER"/>
</dbReference>
<sequence>MSRAVQYRKFGGPGILQMAEVADPAPSGGEVRVAVKAVGLNPVDAKIFGGDIRLKILESIQCLTHPVRWFGSPRFPRGVARDFAGCVDAVGPYVQGFEIGQPVLGTLRSAPGLGNTKGALADKLIASVDDVVNKPESISFEVAASLGVAAQTVGGAFRQLDLNNGDVIVISAASGGMGSLASQIAIHRGATVIGIAGKRNTDYLRSLGAIPVSYGEDLKSRILAMTPRAVTKFLDCYGGGYVKLGFALGLPGHAIGTLIPSPGAIIRGAQFTGSRHAQPGDLPEITGLVADGAAKVALAQVYPFTIESVREAYTELNAGHVRGKLVVSLSR</sequence>
<feature type="domain" description="Enoyl reductase (ER)" evidence="1">
    <location>
        <begin position="11"/>
        <end position="327"/>
    </location>
</feature>